<sequence>MTEEEIINYTKVADQCIIEIFNRATTALPEAERLFSHVLNAQHIWAKRILGIEPLYGVWEIHSRQDFKKISEENFKMIHEALNDNMLDQVIYYQNSKGIRYENQIADILFHLFNHSTYHRGQVVTLLKEAGFEPPVTDYIILKRDHLL</sequence>
<evidence type="ECO:0000256" key="3">
    <source>
        <dbReference type="PIRSR" id="PIRSR607837-1"/>
    </source>
</evidence>
<comment type="similarity">
    <text evidence="1">Belongs to the DinB family.</text>
</comment>
<reference evidence="7" key="2">
    <citation type="journal article" date="2019" name="Int. J. Syst. Evol. Microbiol.">
        <title>The Global Catalogue of Microorganisms (GCM) 10K type strain sequencing project: providing services to taxonomists for standard genome sequencing and annotation.</title>
        <authorList>
            <consortium name="The Broad Institute Genomics Platform"/>
            <consortium name="The Broad Institute Genome Sequencing Center for Infectious Disease"/>
            <person name="Wu L."/>
            <person name="Ma J."/>
        </authorList>
    </citation>
    <scope>NUCLEOTIDE SEQUENCE [LARGE SCALE GENOMIC DNA]</scope>
    <source>
        <strain evidence="7">CGMCC 1.15644</strain>
    </source>
</reference>
<dbReference type="InterPro" id="IPR007837">
    <property type="entry name" value="DinB"/>
</dbReference>
<organism evidence="5 6">
    <name type="scientific">Pedobacter psychrotolerans</name>
    <dbReference type="NCBI Taxonomy" id="1843235"/>
    <lineage>
        <taxon>Bacteria</taxon>
        <taxon>Pseudomonadati</taxon>
        <taxon>Bacteroidota</taxon>
        <taxon>Sphingobacteriia</taxon>
        <taxon>Sphingobacteriales</taxon>
        <taxon>Sphingobacteriaceae</taxon>
        <taxon>Pedobacter</taxon>
    </lineage>
</organism>
<evidence type="ECO:0000313" key="4">
    <source>
        <dbReference type="EMBL" id="GGE60818.1"/>
    </source>
</evidence>
<dbReference type="Pfam" id="PF05163">
    <property type="entry name" value="DinB"/>
    <property type="match status" value="1"/>
</dbReference>
<reference evidence="4" key="4">
    <citation type="submission" date="2024-05" db="EMBL/GenBank/DDBJ databases">
        <authorList>
            <person name="Sun Q."/>
            <person name="Zhou Y."/>
        </authorList>
    </citation>
    <scope>NUCLEOTIDE SEQUENCE</scope>
    <source>
        <strain evidence="4">CGMCC 1.15644</strain>
    </source>
</reference>
<dbReference type="AlphaFoldDB" id="A0A4R2H971"/>
<keyword evidence="7" id="KW-1185">Reference proteome</keyword>
<dbReference type="EMBL" id="SLWO01000005">
    <property type="protein sequence ID" value="TCO23570.1"/>
    <property type="molecule type" value="Genomic_DNA"/>
</dbReference>
<name>A0A4R2H971_9SPHI</name>
<comment type="caution">
    <text evidence="5">The sequence shown here is derived from an EMBL/GenBank/DDBJ whole genome shotgun (WGS) entry which is preliminary data.</text>
</comment>
<dbReference type="Proteomes" id="UP000622648">
    <property type="component" value="Unassembled WGS sequence"/>
</dbReference>
<keyword evidence="2 3" id="KW-0479">Metal-binding</keyword>
<gene>
    <name evidence="5" type="ORF">EV200_10536</name>
    <name evidence="4" type="ORF">GCM10011413_29080</name>
</gene>
<accession>A0A4R2H971</accession>
<evidence type="ECO:0000256" key="2">
    <source>
        <dbReference type="ARBA" id="ARBA00022723"/>
    </source>
</evidence>
<protein>
    <submittedName>
        <fullName evidence="5">Putative damage-inducible protein DinB</fullName>
    </submittedName>
</protein>
<dbReference type="RefSeq" id="WP_132533390.1">
    <property type="nucleotide sequence ID" value="NZ_BMJO01000005.1"/>
</dbReference>
<dbReference type="GO" id="GO:0046872">
    <property type="term" value="F:metal ion binding"/>
    <property type="evidence" value="ECO:0007669"/>
    <property type="project" value="UniProtKB-KW"/>
</dbReference>
<dbReference type="SUPFAM" id="SSF109854">
    <property type="entry name" value="DinB/YfiT-like putative metalloenzymes"/>
    <property type="match status" value="1"/>
</dbReference>
<dbReference type="Gene3D" id="1.20.120.450">
    <property type="entry name" value="dinb family like domain"/>
    <property type="match status" value="1"/>
</dbReference>
<dbReference type="OrthoDB" id="9811413at2"/>
<feature type="binding site" evidence="3">
    <location>
        <position position="115"/>
    </location>
    <ligand>
        <name>a divalent metal cation</name>
        <dbReference type="ChEBI" id="CHEBI:60240"/>
    </ligand>
</feature>
<dbReference type="InterPro" id="IPR034660">
    <property type="entry name" value="DinB/YfiT-like"/>
</dbReference>
<reference evidence="5 6" key="3">
    <citation type="submission" date="2019-03" db="EMBL/GenBank/DDBJ databases">
        <title>Genomic Encyclopedia of Type Strains, Phase IV (KMG-IV): sequencing the most valuable type-strain genomes for metagenomic binning, comparative biology and taxonomic classification.</title>
        <authorList>
            <person name="Goeker M."/>
        </authorList>
    </citation>
    <scope>NUCLEOTIDE SEQUENCE [LARGE SCALE GENOMIC DNA]</scope>
    <source>
        <strain evidence="5 6">DSM 103236</strain>
    </source>
</reference>
<evidence type="ECO:0000313" key="6">
    <source>
        <dbReference type="Proteomes" id="UP000295684"/>
    </source>
</evidence>
<dbReference type="PANTHER" id="PTHR37302:SF3">
    <property type="entry name" value="DAMAGE-INDUCIBLE PROTEIN DINB"/>
    <property type="match status" value="1"/>
</dbReference>
<evidence type="ECO:0000313" key="7">
    <source>
        <dbReference type="Proteomes" id="UP000622648"/>
    </source>
</evidence>
<evidence type="ECO:0000256" key="1">
    <source>
        <dbReference type="ARBA" id="ARBA00008635"/>
    </source>
</evidence>
<feature type="binding site" evidence="3">
    <location>
        <position position="119"/>
    </location>
    <ligand>
        <name>a divalent metal cation</name>
        <dbReference type="ChEBI" id="CHEBI:60240"/>
    </ligand>
</feature>
<dbReference type="EMBL" id="BMJO01000005">
    <property type="protein sequence ID" value="GGE60818.1"/>
    <property type="molecule type" value="Genomic_DNA"/>
</dbReference>
<dbReference type="PANTHER" id="PTHR37302">
    <property type="entry name" value="SLR1116 PROTEIN"/>
    <property type="match status" value="1"/>
</dbReference>
<reference evidence="4" key="1">
    <citation type="journal article" date="2014" name="Int. J. Syst. Evol. Microbiol.">
        <title>Complete genome of a new Firmicutes species belonging to the dominant human colonic microbiota ('Ruminococcus bicirculans') reveals two chromosomes and a selective capacity to utilize plant glucans.</title>
        <authorList>
            <consortium name="NISC Comparative Sequencing Program"/>
            <person name="Wegmann U."/>
            <person name="Louis P."/>
            <person name="Goesmann A."/>
            <person name="Henrissat B."/>
            <person name="Duncan S.H."/>
            <person name="Flint H.J."/>
        </authorList>
    </citation>
    <scope>NUCLEOTIDE SEQUENCE</scope>
    <source>
        <strain evidence="4">CGMCC 1.15644</strain>
    </source>
</reference>
<evidence type="ECO:0000313" key="5">
    <source>
        <dbReference type="EMBL" id="TCO23570.1"/>
    </source>
</evidence>
<feature type="binding site" evidence="3">
    <location>
        <position position="37"/>
    </location>
    <ligand>
        <name>a divalent metal cation</name>
        <dbReference type="ChEBI" id="CHEBI:60240"/>
    </ligand>
</feature>
<proteinExistence type="inferred from homology"/>
<dbReference type="Proteomes" id="UP000295684">
    <property type="component" value="Unassembled WGS sequence"/>
</dbReference>